<evidence type="ECO:0000313" key="1">
    <source>
        <dbReference type="EMBL" id="ROR32106.1"/>
    </source>
</evidence>
<accession>A0A3N1XZT7</accession>
<keyword evidence="2" id="KW-1185">Reference proteome</keyword>
<dbReference type="Pfam" id="PF04430">
    <property type="entry name" value="DUF498"/>
    <property type="match status" value="1"/>
</dbReference>
<reference evidence="1 2" key="1">
    <citation type="submission" date="2018-11" db="EMBL/GenBank/DDBJ databases">
        <title>Genomic Encyclopedia of Type Strains, Phase IV (KMG-IV): sequencing the most valuable type-strain genomes for metagenomic binning, comparative biology and taxonomic classification.</title>
        <authorList>
            <person name="Goeker M."/>
        </authorList>
    </citation>
    <scope>NUCLEOTIDE SEQUENCE [LARGE SCALE GENOMIC DNA]</scope>
    <source>
        <strain evidence="1 2">DSM 100275</strain>
    </source>
</reference>
<dbReference type="CDD" id="cd05560">
    <property type="entry name" value="Xcc1710_like"/>
    <property type="match status" value="1"/>
</dbReference>
<dbReference type="AlphaFoldDB" id="A0A3N1XZT7"/>
<evidence type="ECO:0008006" key="3">
    <source>
        <dbReference type="Google" id="ProtNLM"/>
    </source>
</evidence>
<evidence type="ECO:0000313" key="2">
    <source>
        <dbReference type="Proteomes" id="UP000276634"/>
    </source>
</evidence>
<sequence length="122" mass="12940">MEISLDTGGSNLVRSYGPDRIVIGERTFRAAIVLSPEAILEDRLPRRPEELAPAHLEAVTALGPEVVLVGTGARLRFPAPEVTAPLLARGIGVEVMDTGAACRTYNVLASEGRRVVALLLLG</sequence>
<dbReference type="Proteomes" id="UP000276634">
    <property type="component" value="Unassembled WGS sequence"/>
</dbReference>
<dbReference type="PANTHER" id="PTHR21192">
    <property type="entry name" value="NUCLEAR PROTEIN E3-3"/>
    <property type="match status" value="1"/>
</dbReference>
<dbReference type="OrthoDB" id="9800373at2"/>
<dbReference type="PANTHER" id="PTHR21192:SF2">
    <property type="entry name" value="NADH DEHYDROGENASE [UBIQUINONE] 1 ALPHA SUBCOMPLEX ASSEMBLY FACTOR 3"/>
    <property type="match status" value="1"/>
</dbReference>
<comment type="caution">
    <text evidence="1">The sequence shown here is derived from an EMBL/GenBank/DDBJ whole genome shotgun (WGS) entry which is preliminary data.</text>
</comment>
<dbReference type="EMBL" id="RJVI01000002">
    <property type="protein sequence ID" value="ROR32106.1"/>
    <property type="molecule type" value="Genomic_DNA"/>
</dbReference>
<organism evidence="1 2">
    <name type="scientific">Inmirania thermothiophila</name>
    <dbReference type="NCBI Taxonomy" id="1750597"/>
    <lineage>
        <taxon>Bacteria</taxon>
        <taxon>Pseudomonadati</taxon>
        <taxon>Pseudomonadota</taxon>
        <taxon>Gammaproteobacteria</taxon>
        <taxon>Chromatiales</taxon>
        <taxon>Ectothiorhodospiraceae</taxon>
        <taxon>Inmirania</taxon>
    </lineage>
</organism>
<proteinExistence type="predicted"/>
<dbReference type="SUPFAM" id="SSF64076">
    <property type="entry name" value="MTH938-like"/>
    <property type="match status" value="1"/>
</dbReference>
<name>A0A3N1XZT7_9GAMM</name>
<dbReference type="InterPro" id="IPR007523">
    <property type="entry name" value="NDUFAF3/AAMDC"/>
</dbReference>
<gene>
    <name evidence="1" type="ORF">EDC57_1297</name>
</gene>
<dbReference type="RefSeq" id="WP_123401083.1">
    <property type="nucleotide sequence ID" value="NZ_RJVI01000002.1"/>
</dbReference>
<dbReference type="Gene3D" id="3.40.1230.10">
    <property type="entry name" value="MTH938-like"/>
    <property type="match status" value="1"/>
</dbReference>
<protein>
    <recommendedName>
        <fullName evidence="3">Mth938-like domain-containing protein</fullName>
    </recommendedName>
</protein>
<dbReference type="InterPro" id="IPR036748">
    <property type="entry name" value="MTH938-like_sf"/>
</dbReference>